<evidence type="ECO:0000313" key="1">
    <source>
        <dbReference type="EMBL" id="CCA19233.1"/>
    </source>
</evidence>
<reference evidence="1" key="2">
    <citation type="submission" date="2011-02" db="EMBL/GenBank/DDBJ databases">
        <authorList>
            <person name="MacLean D."/>
        </authorList>
    </citation>
    <scope>NUCLEOTIDE SEQUENCE</scope>
</reference>
<dbReference type="HOGENOM" id="CLU_1974632_0_0_1"/>
<sequence length="127" mass="13849">MFLSSACLEEWPSDTCPSLNTRTKPLMILLLLDALKRPVLRGEGRASYTGSHPVCFGLREHGNALALHVAQRVFSGENVSLGASGDGEVECVDQLGELYWLDRAARTIQRGVAAGKLERLLGRLVML</sequence>
<reference evidence="1" key="1">
    <citation type="journal article" date="2011" name="PLoS Biol.">
        <title>Gene gain and loss during evolution of obligate parasitism in the white rust pathogen of Arabidopsis thaliana.</title>
        <authorList>
            <person name="Kemen E."/>
            <person name="Gardiner A."/>
            <person name="Schultz-Larsen T."/>
            <person name="Kemen A.C."/>
            <person name="Balmuth A.L."/>
            <person name="Robert-Seilaniantz A."/>
            <person name="Bailey K."/>
            <person name="Holub E."/>
            <person name="Studholme D.J."/>
            <person name="Maclean D."/>
            <person name="Jones J.D."/>
        </authorList>
    </citation>
    <scope>NUCLEOTIDE SEQUENCE</scope>
</reference>
<proteinExistence type="predicted"/>
<gene>
    <name evidence="1" type="primary">AlNc14C66G4681</name>
    <name evidence="1" type="ORF">ALNC14_053760</name>
</gene>
<dbReference type="EMBL" id="FR824111">
    <property type="protein sequence ID" value="CCA19233.1"/>
    <property type="molecule type" value="Genomic_DNA"/>
</dbReference>
<accession>F0WDG1</accession>
<organism evidence="1">
    <name type="scientific">Albugo laibachii Nc14</name>
    <dbReference type="NCBI Taxonomy" id="890382"/>
    <lineage>
        <taxon>Eukaryota</taxon>
        <taxon>Sar</taxon>
        <taxon>Stramenopiles</taxon>
        <taxon>Oomycota</taxon>
        <taxon>Peronosporomycetes</taxon>
        <taxon>Albuginales</taxon>
        <taxon>Albuginaceae</taxon>
        <taxon>Albugo</taxon>
    </lineage>
</organism>
<dbReference type="AlphaFoldDB" id="F0WDG1"/>
<name>F0WDG1_9STRA</name>
<protein>
    <submittedName>
        <fullName evidence="1">AlNc14C66G4681 protein</fullName>
    </submittedName>
</protein>